<accession>A0A5R1Z6Z9</accession>
<sequence length="147" mass="15211">MTPSFPRTGVSGHAGAVQIAALERFGHELGLAFQCVDDLIGIWGDPGVTGKPVGNDLARRKATLPVVAALNSRSEAATELAALYQAPAAMTASDVERATALVKVAGGGHVAQRCADERIQAAIAALPDAVRSPDLIALSQLICRREC</sequence>
<dbReference type="InterPro" id="IPR000092">
    <property type="entry name" value="Polyprenyl_synt"/>
</dbReference>
<dbReference type="EMBL" id="CHKL01000542">
    <property type="protein sequence ID" value="COW95989.1"/>
    <property type="molecule type" value="Genomic_DNA"/>
</dbReference>
<evidence type="ECO:0000313" key="4">
    <source>
        <dbReference type="Proteomes" id="UP000048600"/>
    </source>
</evidence>
<evidence type="ECO:0000256" key="2">
    <source>
        <dbReference type="ARBA" id="ARBA00022516"/>
    </source>
</evidence>
<keyword evidence="3" id="KW-0808">Transferase</keyword>
<evidence type="ECO:0000256" key="1">
    <source>
        <dbReference type="ARBA" id="ARBA00005128"/>
    </source>
</evidence>
<reference evidence="3 4" key="1">
    <citation type="submission" date="2015-03" db="EMBL/GenBank/DDBJ databases">
        <authorList>
            <consortium name="Pathogen Informatics"/>
        </authorList>
    </citation>
    <scope>NUCLEOTIDE SEQUENCE [LARGE SCALE GENOMIC DNA]</scope>
    <source>
        <strain evidence="3 4">P00601463</strain>
    </source>
</reference>
<dbReference type="GO" id="GO:0004337">
    <property type="term" value="F:(2E,6E)-farnesyl diphosphate synthase activity"/>
    <property type="evidence" value="ECO:0007669"/>
    <property type="project" value="UniProtKB-EC"/>
</dbReference>
<organism evidence="3 4">
    <name type="scientific">Mycobacterium tuberculosis</name>
    <dbReference type="NCBI Taxonomy" id="1773"/>
    <lineage>
        <taxon>Bacteria</taxon>
        <taxon>Bacillati</taxon>
        <taxon>Actinomycetota</taxon>
        <taxon>Actinomycetes</taxon>
        <taxon>Mycobacteriales</taxon>
        <taxon>Mycobacteriaceae</taxon>
        <taxon>Mycobacterium</taxon>
        <taxon>Mycobacterium tuberculosis complex</taxon>
    </lineage>
</organism>
<dbReference type="GO" id="GO:0008299">
    <property type="term" value="P:isoprenoid biosynthetic process"/>
    <property type="evidence" value="ECO:0007669"/>
    <property type="project" value="InterPro"/>
</dbReference>
<dbReference type="PANTHER" id="PTHR12001">
    <property type="entry name" value="GERANYLGERANYL PYROPHOSPHATE SYNTHASE"/>
    <property type="match status" value="1"/>
</dbReference>
<name>A0A5R1Z6Z9_MYCTX</name>
<proteinExistence type="predicted"/>
<evidence type="ECO:0000313" key="3">
    <source>
        <dbReference type="EMBL" id="COW95989.1"/>
    </source>
</evidence>
<dbReference type="InterPro" id="IPR008949">
    <property type="entry name" value="Isoprenoid_synthase_dom_sf"/>
</dbReference>
<keyword evidence="2" id="KW-0443">Lipid metabolism</keyword>
<keyword evidence="2" id="KW-0444">Lipid biosynthesis</keyword>
<dbReference type="AlphaFoldDB" id="A0A5R1Z6Z9"/>
<dbReference type="Proteomes" id="UP000048600">
    <property type="component" value="Unassembled WGS sequence"/>
</dbReference>
<dbReference type="Gene3D" id="1.10.600.10">
    <property type="entry name" value="Farnesyl Diphosphate Synthase"/>
    <property type="match status" value="1"/>
</dbReference>
<protein>
    <submittedName>
        <fullName evidence="3">Polyprenyl synthetase idsB</fullName>
        <ecNumber evidence="3">2.5.1.10</ecNumber>
    </submittedName>
</protein>
<dbReference type="SUPFAM" id="SSF48576">
    <property type="entry name" value="Terpenoid synthases"/>
    <property type="match status" value="1"/>
</dbReference>
<comment type="pathway">
    <text evidence="1">Isoprenoid biosynthesis.</text>
</comment>
<dbReference type="PANTHER" id="PTHR12001:SF86">
    <property type="entry name" value="GERANYLGERANYL DIPHOSPHATE SYNTHASE"/>
    <property type="match status" value="1"/>
</dbReference>
<gene>
    <name evidence="3" type="ORF">ERS007741_03511</name>
</gene>
<dbReference type="RefSeq" id="WP_025202628.1">
    <property type="nucleotide sequence ID" value="NZ_LTZI02000039.1"/>
</dbReference>
<dbReference type="Pfam" id="PF00348">
    <property type="entry name" value="polyprenyl_synt"/>
    <property type="match status" value="1"/>
</dbReference>
<dbReference type="EC" id="2.5.1.10" evidence="3"/>